<comment type="caution">
    <text evidence="7">The sequence shown here is derived from an EMBL/GenBank/DDBJ whole genome shotgun (WGS) entry which is preliminary data.</text>
</comment>
<dbReference type="PANTHER" id="PTHR21711">
    <property type="entry name" value="MITOCHONDRIAL INNER MEMBRANE PROTEASE"/>
    <property type="match status" value="1"/>
</dbReference>
<evidence type="ECO:0000256" key="4">
    <source>
        <dbReference type="ARBA" id="ARBA00022801"/>
    </source>
</evidence>
<evidence type="ECO:0000256" key="1">
    <source>
        <dbReference type="ARBA" id="ARBA00009915"/>
    </source>
</evidence>
<keyword evidence="4 6" id="KW-0378">Hydrolase</keyword>
<keyword evidence="2 6" id="KW-0645">Protease</keyword>
<protein>
    <recommendedName>
        <fullName evidence="6">Mitochondrial inner membrane protease ATP23</fullName>
        <ecNumber evidence="6">3.4.24.-</ecNumber>
    </recommendedName>
</protein>
<dbReference type="GO" id="GO:0004222">
    <property type="term" value="F:metalloendopeptidase activity"/>
    <property type="evidence" value="ECO:0007669"/>
    <property type="project" value="InterPro"/>
</dbReference>
<evidence type="ECO:0000256" key="6">
    <source>
        <dbReference type="RuleBase" id="RU364057"/>
    </source>
</evidence>
<comment type="similarity">
    <text evidence="1 6">Belongs to the peptidase M76 family.</text>
</comment>
<dbReference type="GO" id="GO:0034982">
    <property type="term" value="P:mitochondrial protein processing"/>
    <property type="evidence" value="ECO:0007669"/>
    <property type="project" value="TreeGrafter"/>
</dbReference>
<evidence type="ECO:0000313" key="7">
    <source>
        <dbReference type="EMBL" id="KAK4417405.1"/>
    </source>
</evidence>
<evidence type="ECO:0000313" key="8">
    <source>
        <dbReference type="Proteomes" id="UP001293254"/>
    </source>
</evidence>
<evidence type="ECO:0000256" key="2">
    <source>
        <dbReference type="ARBA" id="ARBA00022670"/>
    </source>
</evidence>
<dbReference type="GO" id="GO:0046872">
    <property type="term" value="F:metal ion binding"/>
    <property type="evidence" value="ECO:0007669"/>
    <property type="project" value="UniProtKB-KW"/>
</dbReference>
<name>A0AAE1XSR5_9LAMI</name>
<keyword evidence="5 6" id="KW-0482">Metalloprotease</keyword>
<reference evidence="7" key="1">
    <citation type="submission" date="2020-06" db="EMBL/GenBank/DDBJ databases">
        <authorList>
            <person name="Li T."/>
            <person name="Hu X."/>
            <person name="Zhang T."/>
            <person name="Song X."/>
            <person name="Zhang H."/>
            <person name="Dai N."/>
            <person name="Sheng W."/>
            <person name="Hou X."/>
            <person name="Wei L."/>
        </authorList>
    </citation>
    <scope>NUCLEOTIDE SEQUENCE</scope>
    <source>
        <strain evidence="7">3651</strain>
        <tissue evidence="7">Leaf</tissue>
    </source>
</reference>
<sequence length="195" mass="22219">MWWSRNSQASATGLHYGGVTVEECQKMIHKCLKNQKVKFLMEQMEKSGCPISTKFITAVRCKQRCSGTYVRGLGIRVCSNYLRFQDEVTQVVIHELIHAYDDCRAANLNWASCAHHACAEIRAAHLSGDCHYIRELLRGTVKLGELRGHEPECVRRRATRSVRGNPRCSEIITKLAMQSVWDTCYNDTKPFDKAP</sequence>
<dbReference type="GO" id="GO:0005739">
    <property type="term" value="C:mitochondrion"/>
    <property type="evidence" value="ECO:0007669"/>
    <property type="project" value="GOC"/>
</dbReference>
<dbReference type="Pfam" id="PF09768">
    <property type="entry name" value="Peptidase_M76"/>
    <property type="match status" value="1"/>
</dbReference>
<dbReference type="PANTHER" id="PTHR21711:SF0">
    <property type="entry name" value="MITOCHONDRIAL INNER MEMBRANE PROTEASE ATP23 HOMOLOG"/>
    <property type="match status" value="1"/>
</dbReference>
<reference evidence="7" key="2">
    <citation type="journal article" date="2024" name="Plant">
        <title>Genomic evolution and insights into agronomic trait innovations of Sesamum species.</title>
        <authorList>
            <person name="Miao H."/>
            <person name="Wang L."/>
            <person name="Qu L."/>
            <person name="Liu H."/>
            <person name="Sun Y."/>
            <person name="Le M."/>
            <person name="Wang Q."/>
            <person name="Wei S."/>
            <person name="Zheng Y."/>
            <person name="Lin W."/>
            <person name="Duan Y."/>
            <person name="Cao H."/>
            <person name="Xiong S."/>
            <person name="Wang X."/>
            <person name="Wei L."/>
            <person name="Li C."/>
            <person name="Ma Q."/>
            <person name="Ju M."/>
            <person name="Zhao R."/>
            <person name="Li G."/>
            <person name="Mu C."/>
            <person name="Tian Q."/>
            <person name="Mei H."/>
            <person name="Zhang T."/>
            <person name="Gao T."/>
            <person name="Zhang H."/>
        </authorList>
    </citation>
    <scope>NUCLEOTIDE SEQUENCE</scope>
    <source>
        <strain evidence="7">3651</strain>
    </source>
</reference>
<accession>A0AAE1XSR5</accession>
<gene>
    <name evidence="7" type="ORF">Salat_2566100</name>
</gene>
<dbReference type="Proteomes" id="UP001293254">
    <property type="component" value="Unassembled WGS sequence"/>
</dbReference>
<proteinExistence type="inferred from homology"/>
<organism evidence="7 8">
    <name type="scientific">Sesamum alatum</name>
    <dbReference type="NCBI Taxonomy" id="300844"/>
    <lineage>
        <taxon>Eukaryota</taxon>
        <taxon>Viridiplantae</taxon>
        <taxon>Streptophyta</taxon>
        <taxon>Embryophyta</taxon>
        <taxon>Tracheophyta</taxon>
        <taxon>Spermatophyta</taxon>
        <taxon>Magnoliopsida</taxon>
        <taxon>eudicotyledons</taxon>
        <taxon>Gunneridae</taxon>
        <taxon>Pentapetalae</taxon>
        <taxon>asterids</taxon>
        <taxon>lamiids</taxon>
        <taxon>Lamiales</taxon>
        <taxon>Pedaliaceae</taxon>
        <taxon>Sesamum</taxon>
    </lineage>
</organism>
<dbReference type="InterPro" id="IPR019165">
    <property type="entry name" value="Peptidase_M76_ATP23"/>
</dbReference>
<dbReference type="EC" id="3.4.24.-" evidence="6"/>
<dbReference type="EMBL" id="JACGWO010000010">
    <property type="protein sequence ID" value="KAK4417405.1"/>
    <property type="molecule type" value="Genomic_DNA"/>
</dbReference>
<keyword evidence="8" id="KW-1185">Reference proteome</keyword>
<evidence type="ECO:0000256" key="3">
    <source>
        <dbReference type="ARBA" id="ARBA00022723"/>
    </source>
</evidence>
<dbReference type="GO" id="GO:0033615">
    <property type="term" value="P:mitochondrial proton-transporting ATP synthase complex assembly"/>
    <property type="evidence" value="ECO:0007669"/>
    <property type="project" value="TreeGrafter"/>
</dbReference>
<evidence type="ECO:0000256" key="5">
    <source>
        <dbReference type="ARBA" id="ARBA00023049"/>
    </source>
</evidence>
<keyword evidence="3 6" id="KW-0479">Metal-binding</keyword>
<dbReference type="AlphaFoldDB" id="A0AAE1XSR5"/>